<feature type="non-terminal residue" evidence="1">
    <location>
        <position position="294"/>
    </location>
</feature>
<reference evidence="1" key="1">
    <citation type="journal article" date="2015" name="Nature">
        <title>Complex archaea that bridge the gap between prokaryotes and eukaryotes.</title>
        <authorList>
            <person name="Spang A."/>
            <person name="Saw J.H."/>
            <person name="Jorgensen S.L."/>
            <person name="Zaremba-Niedzwiedzka K."/>
            <person name="Martijn J."/>
            <person name="Lind A.E."/>
            <person name="van Eijk R."/>
            <person name="Schleper C."/>
            <person name="Guy L."/>
            <person name="Ettema T.J."/>
        </authorList>
    </citation>
    <scope>NUCLEOTIDE SEQUENCE</scope>
</reference>
<organism evidence="1">
    <name type="scientific">marine sediment metagenome</name>
    <dbReference type="NCBI Taxonomy" id="412755"/>
    <lineage>
        <taxon>unclassified sequences</taxon>
        <taxon>metagenomes</taxon>
        <taxon>ecological metagenomes</taxon>
    </lineage>
</organism>
<protein>
    <recommendedName>
        <fullName evidence="2">HNH nuclease domain-containing protein</fullName>
    </recommendedName>
</protein>
<sequence length="294" mass="34627">MGEFIDLTGQKFGKLDVLERRGSKWFCRCECGGHRHSFSYDLTHGVNKSCGCSAHLPTYGNRCYNIEMIRKSFEAENYVLLSTKYINTKQKLKYICPFSHRHVITWGRWNIRGHRCPTCHNKVRGRDKRVDFGFIRYVLEKEGYTLLTTEYRNCRQKLEYICPEGHKHNISWNGWRKGDRCAYCASLKMTGSNHHNWKGGVTSISEMARYMSKHIDWPQQVFKRDNYTCQKCDGYGGILNAHHLIPVKQILEYYNIDIMEKVKQCNLLFDINNGLSLCKKCHKWIHSKLNIHKE</sequence>
<dbReference type="EMBL" id="LAZR01038579">
    <property type="protein sequence ID" value="KKL19191.1"/>
    <property type="molecule type" value="Genomic_DNA"/>
</dbReference>
<dbReference type="AlphaFoldDB" id="A0A0F9DNE3"/>
<evidence type="ECO:0000313" key="1">
    <source>
        <dbReference type="EMBL" id="KKL19191.1"/>
    </source>
</evidence>
<proteinExistence type="predicted"/>
<comment type="caution">
    <text evidence="1">The sequence shown here is derived from an EMBL/GenBank/DDBJ whole genome shotgun (WGS) entry which is preliminary data.</text>
</comment>
<name>A0A0F9DNE3_9ZZZZ</name>
<gene>
    <name evidence="1" type="ORF">LCGC14_2467940</name>
</gene>
<evidence type="ECO:0008006" key="2">
    <source>
        <dbReference type="Google" id="ProtNLM"/>
    </source>
</evidence>
<accession>A0A0F9DNE3</accession>